<dbReference type="EMBL" id="CP015596">
    <property type="protein sequence ID" value="ANE79592.1"/>
    <property type="molecule type" value="Genomic_DNA"/>
</dbReference>
<evidence type="ECO:0000313" key="2">
    <source>
        <dbReference type="EMBL" id="ANE79592.1"/>
    </source>
</evidence>
<feature type="signal peptide" evidence="1">
    <location>
        <begin position="1"/>
        <end position="27"/>
    </location>
</feature>
<gene>
    <name evidence="2" type="ORF">A7U43_09875</name>
</gene>
<organism evidence="2 3">
    <name type="scientific">Mycobacterium adipatum</name>
    <dbReference type="NCBI Taxonomy" id="1682113"/>
    <lineage>
        <taxon>Bacteria</taxon>
        <taxon>Bacillati</taxon>
        <taxon>Actinomycetota</taxon>
        <taxon>Actinomycetes</taxon>
        <taxon>Mycobacteriales</taxon>
        <taxon>Mycobacteriaceae</taxon>
        <taxon>Mycobacterium</taxon>
    </lineage>
</organism>
<dbReference type="Proteomes" id="UP000077143">
    <property type="component" value="Chromosome"/>
</dbReference>
<evidence type="ECO:0000256" key="1">
    <source>
        <dbReference type="SAM" id="SignalP"/>
    </source>
</evidence>
<sequence length="92" mass="9700">MKKKTIIGAVGAVITAGTLLFAPPALADAGVTKDVTEDVTEDGPFPGLLQFPIDFPRLTHEPRYEPRGASLGVREVRSVHSAYSIPASNPTA</sequence>
<protein>
    <submittedName>
        <fullName evidence="2">Uncharacterized protein</fullName>
    </submittedName>
</protein>
<dbReference type="KEGG" id="madi:A7U43_09875"/>
<dbReference type="RefSeq" id="WP_067994170.1">
    <property type="nucleotide sequence ID" value="NZ_CP015596.1"/>
</dbReference>
<name>A0A172UK91_9MYCO</name>
<keyword evidence="1" id="KW-0732">Signal</keyword>
<keyword evidence="3" id="KW-1185">Reference proteome</keyword>
<evidence type="ECO:0000313" key="3">
    <source>
        <dbReference type="Proteomes" id="UP000077143"/>
    </source>
</evidence>
<accession>A0A172UK91</accession>
<reference evidence="2 3" key="1">
    <citation type="submission" date="2016-05" db="EMBL/GenBank/DDBJ databases">
        <title>Complete genome sequence of a phthalic acid esters degrading Mycobacterium sp. YC-RL4.</title>
        <authorList>
            <person name="Ren L."/>
            <person name="Fan S."/>
            <person name="Ruth N."/>
            <person name="Jia Y."/>
            <person name="Wang J."/>
            <person name="Qiao C."/>
        </authorList>
    </citation>
    <scope>NUCLEOTIDE SEQUENCE [LARGE SCALE GENOMIC DNA]</scope>
    <source>
        <strain evidence="2 3">YC-RL4</strain>
    </source>
</reference>
<dbReference type="AlphaFoldDB" id="A0A172UK91"/>
<dbReference type="OrthoDB" id="4764378at2"/>
<proteinExistence type="predicted"/>
<feature type="chain" id="PRO_5008002143" evidence="1">
    <location>
        <begin position="28"/>
        <end position="92"/>
    </location>
</feature>